<sequence>MVSCAVFAFCVLGIVASCAGIFFKPVCDALGVSRATISMYLTIQYLTMVVCLPIAGKLVPKHFKPMLIAGMAVYTLTFAAMSQFTSIYHWYFAGVLLGISGAIVIYLPIPSLINNWFKKRVGFALGFALAMSGVGGAIFNPLGAWIIQTYGWRTGLPLFSPAC</sequence>
<feature type="transmembrane region" description="Helical" evidence="6">
    <location>
        <begin position="35"/>
        <end position="55"/>
    </location>
</feature>
<evidence type="ECO:0000259" key="7">
    <source>
        <dbReference type="PROSITE" id="PS50850"/>
    </source>
</evidence>
<organism evidence="8 9">
    <name type="scientific">Desulfitobacterium chlororespirans DSM 11544</name>
    <dbReference type="NCBI Taxonomy" id="1121395"/>
    <lineage>
        <taxon>Bacteria</taxon>
        <taxon>Bacillati</taxon>
        <taxon>Bacillota</taxon>
        <taxon>Clostridia</taxon>
        <taxon>Eubacteriales</taxon>
        <taxon>Desulfitobacteriaceae</taxon>
        <taxon>Desulfitobacterium</taxon>
    </lineage>
</organism>
<dbReference type="GO" id="GO:0022857">
    <property type="term" value="F:transmembrane transporter activity"/>
    <property type="evidence" value="ECO:0007669"/>
    <property type="project" value="InterPro"/>
</dbReference>
<keyword evidence="3 6" id="KW-0812">Transmembrane</keyword>
<evidence type="ECO:0000256" key="1">
    <source>
        <dbReference type="ARBA" id="ARBA00004651"/>
    </source>
</evidence>
<evidence type="ECO:0000256" key="6">
    <source>
        <dbReference type="SAM" id="Phobius"/>
    </source>
</evidence>
<feature type="transmembrane region" description="Helical" evidence="6">
    <location>
        <begin position="67"/>
        <end position="84"/>
    </location>
</feature>
<dbReference type="PANTHER" id="PTHR11360">
    <property type="entry name" value="MONOCARBOXYLATE TRANSPORTER"/>
    <property type="match status" value="1"/>
</dbReference>
<feature type="domain" description="Major facilitator superfamily (MFS) profile" evidence="7">
    <location>
        <begin position="1"/>
        <end position="163"/>
    </location>
</feature>
<keyword evidence="4 6" id="KW-1133">Transmembrane helix</keyword>
<accession>A0A1M7UZD4</accession>
<dbReference type="InterPro" id="IPR050327">
    <property type="entry name" value="Proton-linked_MCT"/>
</dbReference>
<dbReference type="RefSeq" id="WP_072775292.1">
    <property type="nucleotide sequence ID" value="NZ_FRDN01000024.1"/>
</dbReference>
<dbReference type="InterPro" id="IPR020846">
    <property type="entry name" value="MFS_dom"/>
</dbReference>
<dbReference type="InterPro" id="IPR036259">
    <property type="entry name" value="MFS_trans_sf"/>
</dbReference>
<feature type="transmembrane region" description="Helical" evidence="6">
    <location>
        <begin position="90"/>
        <end position="109"/>
    </location>
</feature>
<dbReference type="EMBL" id="FRDN01000024">
    <property type="protein sequence ID" value="SHN88277.1"/>
    <property type="molecule type" value="Genomic_DNA"/>
</dbReference>
<feature type="transmembrane region" description="Helical" evidence="6">
    <location>
        <begin position="121"/>
        <end position="147"/>
    </location>
</feature>
<evidence type="ECO:0000313" key="8">
    <source>
        <dbReference type="EMBL" id="SHN88277.1"/>
    </source>
</evidence>
<dbReference type="GO" id="GO:0005886">
    <property type="term" value="C:plasma membrane"/>
    <property type="evidence" value="ECO:0007669"/>
    <property type="project" value="UniProtKB-SubCell"/>
</dbReference>
<dbReference type="Proteomes" id="UP000184010">
    <property type="component" value="Unassembled WGS sequence"/>
</dbReference>
<dbReference type="Gene3D" id="1.20.1250.20">
    <property type="entry name" value="MFS general substrate transporter like domains"/>
    <property type="match status" value="1"/>
</dbReference>
<reference evidence="9" key="1">
    <citation type="submission" date="2016-12" db="EMBL/GenBank/DDBJ databases">
        <authorList>
            <person name="Varghese N."/>
            <person name="Submissions S."/>
        </authorList>
    </citation>
    <scope>NUCLEOTIDE SEQUENCE [LARGE SCALE GENOMIC DNA]</scope>
    <source>
        <strain evidence="9">DSM 11544</strain>
    </source>
</reference>
<dbReference type="AlphaFoldDB" id="A0A1M7UZD4"/>
<evidence type="ECO:0000256" key="4">
    <source>
        <dbReference type="ARBA" id="ARBA00022989"/>
    </source>
</evidence>
<evidence type="ECO:0000256" key="3">
    <source>
        <dbReference type="ARBA" id="ARBA00022692"/>
    </source>
</evidence>
<evidence type="ECO:0000313" key="9">
    <source>
        <dbReference type="Proteomes" id="UP000184010"/>
    </source>
</evidence>
<dbReference type="STRING" id="1121395.SAMN02745215_05248"/>
<proteinExistence type="predicted"/>
<protein>
    <submittedName>
        <fullName evidence="8">Major Facilitator Superfamily protein</fullName>
    </submittedName>
</protein>
<evidence type="ECO:0000256" key="2">
    <source>
        <dbReference type="ARBA" id="ARBA00022448"/>
    </source>
</evidence>
<dbReference type="PANTHER" id="PTHR11360:SF290">
    <property type="entry name" value="MONOCARBOXYLATE MFS PERMEASE"/>
    <property type="match status" value="1"/>
</dbReference>
<dbReference type="InterPro" id="IPR011701">
    <property type="entry name" value="MFS"/>
</dbReference>
<keyword evidence="5 6" id="KW-0472">Membrane</keyword>
<comment type="subcellular location">
    <subcellularLocation>
        <location evidence="1">Cell membrane</location>
        <topology evidence="1">Multi-pass membrane protein</topology>
    </subcellularLocation>
</comment>
<dbReference type="PROSITE" id="PS50850">
    <property type="entry name" value="MFS"/>
    <property type="match status" value="1"/>
</dbReference>
<name>A0A1M7UZD4_9FIRM</name>
<dbReference type="SUPFAM" id="SSF103473">
    <property type="entry name" value="MFS general substrate transporter"/>
    <property type="match status" value="1"/>
</dbReference>
<gene>
    <name evidence="8" type="ORF">SAMN02745215_05248</name>
</gene>
<evidence type="ECO:0000256" key="5">
    <source>
        <dbReference type="ARBA" id="ARBA00023136"/>
    </source>
</evidence>
<dbReference type="Pfam" id="PF07690">
    <property type="entry name" value="MFS_1"/>
    <property type="match status" value="1"/>
</dbReference>
<keyword evidence="9" id="KW-1185">Reference proteome</keyword>
<keyword evidence="2" id="KW-0813">Transport</keyword>